<feature type="non-terminal residue" evidence="2">
    <location>
        <position position="395"/>
    </location>
</feature>
<gene>
    <name evidence="2" type="ORF">MNOR_LOCUS18467</name>
</gene>
<evidence type="ECO:0000313" key="2">
    <source>
        <dbReference type="EMBL" id="CAL4107023.1"/>
    </source>
</evidence>
<dbReference type="Proteomes" id="UP001497623">
    <property type="component" value="Unassembled WGS sequence"/>
</dbReference>
<organism evidence="2 3">
    <name type="scientific">Meganyctiphanes norvegica</name>
    <name type="common">Northern krill</name>
    <name type="synonym">Thysanopoda norvegica</name>
    <dbReference type="NCBI Taxonomy" id="48144"/>
    <lineage>
        <taxon>Eukaryota</taxon>
        <taxon>Metazoa</taxon>
        <taxon>Ecdysozoa</taxon>
        <taxon>Arthropoda</taxon>
        <taxon>Crustacea</taxon>
        <taxon>Multicrustacea</taxon>
        <taxon>Malacostraca</taxon>
        <taxon>Eumalacostraca</taxon>
        <taxon>Eucarida</taxon>
        <taxon>Euphausiacea</taxon>
        <taxon>Euphausiidae</taxon>
        <taxon>Meganyctiphanes</taxon>
    </lineage>
</organism>
<feature type="domain" description="C-type lectin" evidence="1">
    <location>
        <begin position="139"/>
        <end position="266"/>
    </location>
</feature>
<accession>A0AAV2QYD6</accession>
<name>A0AAV2QYD6_MEGNR</name>
<dbReference type="InterPro" id="IPR016187">
    <property type="entry name" value="CTDL_fold"/>
</dbReference>
<dbReference type="PANTHER" id="PTHR22801:SF63">
    <property type="entry name" value="C-TYPE LECTIN DOMAIN-CONTAINING PROTEIN"/>
    <property type="match status" value="1"/>
</dbReference>
<dbReference type="EMBL" id="CAXKWB010013220">
    <property type="protein sequence ID" value="CAL4107023.1"/>
    <property type="molecule type" value="Genomic_DNA"/>
</dbReference>
<dbReference type="InterPro" id="IPR016186">
    <property type="entry name" value="C-type_lectin-like/link_sf"/>
</dbReference>
<dbReference type="PANTHER" id="PTHR22801">
    <property type="entry name" value="LITHOSTATHINE"/>
    <property type="match status" value="1"/>
</dbReference>
<dbReference type="Pfam" id="PF00059">
    <property type="entry name" value="Lectin_C"/>
    <property type="match status" value="2"/>
</dbReference>
<keyword evidence="3" id="KW-1185">Reference proteome</keyword>
<dbReference type="SMART" id="SM00034">
    <property type="entry name" value="CLECT"/>
    <property type="match status" value="3"/>
</dbReference>
<sequence length="395" mass="44810">QDKNCPNGFYRVGSECFKVYQQLAGWDEARLICQRHGWQLAEPEDLSALAKFIYTDISHYYFWIGGRGIGDSFNYLSGHSIQEDAPWAIGYPGENTDMGQCLILRSTNTSYTTSLASYDCYQKYYFICEPACPKGFIRSGSGCFKLVTRTQNWENSEKNCYEEGLQIAEPEDPKYLAKMLYDGIEGTRYTNWYIWIGARGGRINGSMLAWNSGEPVPFPHPINNTWYPTYPRSKTSSSCLQMYTGHYIIGPMYERPCTSSYYSMCELICPLGFFHIGNKCYKAYSSMASSWAEAREMCNQAHLTLAEPHDPTAVADYLFTVTGNRNYWLGAKGDGSRFRWSSGETIANNWAPWRPGNPGNKVGSDFCLRLAPEFRTTPLLSTTCSISLYPLCQLL</sequence>
<feature type="domain" description="C-type lectin" evidence="1">
    <location>
        <begin position="276"/>
        <end position="393"/>
    </location>
</feature>
<comment type="caution">
    <text evidence="2">The sequence shown here is derived from an EMBL/GenBank/DDBJ whole genome shotgun (WGS) entry which is preliminary data.</text>
</comment>
<evidence type="ECO:0000259" key="1">
    <source>
        <dbReference type="PROSITE" id="PS50041"/>
    </source>
</evidence>
<feature type="non-terminal residue" evidence="2">
    <location>
        <position position="1"/>
    </location>
</feature>
<feature type="domain" description="C-type lectin" evidence="1">
    <location>
        <begin position="12"/>
        <end position="129"/>
    </location>
</feature>
<protein>
    <recommendedName>
        <fullName evidence="1">C-type lectin domain-containing protein</fullName>
    </recommendedName>
</protein>
<proteinExistence type="predicted"/>
<dbReference type="InterPro" id="IPR001304">
    <property type="entry name" value="C-type_lectin-like"/>
</dbReference>
<dbReference type="CDD" id="cd00037">
    <property type="entry name" value="CLECT"/>
    <property type="match status" value="3"/>
</dbReference>
<dbReference type="PROSITE" id="PS50041">
    <property type="entry name" value="C_TYPE_LECTIN_2"/>
    <property type="match status" value="3"/>
</dbReference>
<dbReference type="AlphaFoldDB" id="A0AAV2QYD6"/>
<reference evidence="2 3" key="1">
    <citation type="submission" date="2024-05" db="EMBL/GenBank/DDBJ databases">
        <authorList>
            <person name="Wallberg A."/>
        </authorList>
    </citation>
    <scope>NUCLEOTIDE SEQUENCE [LARGE SCALE GENOMIC DNA]</scope>
</reference>
<dbReference type="SUPFAM" id="SSF56436">
    <property type="entry name" value="C-type lectin-like"/>
    <property type="match status" value="3"/>
</dbReference>
<evidence type="ECO:0000313" key="3">
    <source>
        <dbReference type="Proteomes" id="UP001497623"/>
    </source>
</evidence>
<dbReference type="InterPro" id="IPR050801">
    <property type="entry name" value="Ca-Dep_Lectins_ImmuneDev"/>
</dbReference>
<dbReference type="Gene3D" id="3.10.100.10">
    <property type="entry name" value="Mannose-Binding Protein A, subunit A"/>
    <property type="match status" value="3"/>
</dbReference>